<evidence type="ECO:0000256" key="2">
    <source>
        <dbReference type="SAM" id="SignalP"/>
    </source>
</evidence>
<proteinExistence type="predicted"/>
<dbReference type="EMBL" id="BONQ01000120">
    <property type="protein sequence ID" value="GIG49487.1"/>
    <property type="molecule type" value="Genomic_DNA"/>
</dbReference>
<gene>
    <name evidence="4" type="ORF">Dsi01nite_075280</name>
</gene>
<evidence type="ECO:0000313" key="5">
    <source>
        <dbReference type="Proteomes" id="UP000660611"/>
    </source>
</evidence>
<dbReference type="PANTHER" id="PTHR36933:SF1">
    <property type="entry name" value="SLL0788 PROTEIN"/>
    <property type="match status" value="1"/>
</dbReference>
<dbReference type="InterPro" id="IPR005183">
    <property type="entry name" value="DUF305_CopM-like"/>
</dbReference>
<keyword evidence="5" id="KW-1185">Reference proteome</keyword>
<dbReference type="Proteomes" id="UP000660611">
    <property type="component" value="Unassembled WGS sequence"/>
</dbReference>
<keyword evidence="2" id="KW-0732">Signal</keyword>
<reference evidence="4" key="1">
    <citation type="submission" date="2021-01" db="EMBL/GenBank/DDBJ databases">
        <title>Whole genome shotgun sequence of Dactylosporangium siamense NBRC 106093.</title>
        <authorList>
            <person name="Komaki H."/>
            <person name="Tamura T."/>
        </authorList>
    </citation>
    <scope>NUCLEOTIDE SEQUENCE</scope>
    <source>
        <strain evidence="4">NBRC 106093</strain>
    </source>
</reference>
<protein>
    <submittedName>
        <fullName evidence="4">DUF305 domain-containing protein</fullName>
    </submittedName>
</protein>
<dbReference type="InterPro" id="IPR012347">
    <property type="entry name" value="Ferritin-like"/>
</dbReference>
<dbReference type="Gene3D" id="1.20.1260.10">
    <property type="match status" value="1"/>
</dbReference>
<dbReference type="AlphaFoldDB" id="A0A919PTM2"/>
<evidence type="ECO:0000259" key="3">
    <source>
        <dbReference type="Pfam" id="PF03713"/>
    </source>
</evidence>
<accession>A0A919PTM2</accession>
<name>A0A919PTM2_9ACTN</name>
<evidence type="ECO:0000313" key="4">
    <source>
        <dbReference type="EMBL" id="GIG49487.1"/>
    </source>
</evidence>
<feature type="domain" description="DUF305" evidence="3">
    <location>
        <begin position="50"/>
        <end position="193"/>
    </location>
</feature>
<evidence type="ECO:0000256" key="1">
    <source>
        <dbReference type="SAM" id="MobiDB-lite"/>
    </source>
</evidence>
<dbReference type="PROSITE" id="PS51257">
    <property type="entry name" value="PROKAR_LIPOPROTEIN"/>
    <property type="match status" value="1"/>
</dbReference>
<sequence>MTVVTRIRAIAAVLVAAAVLLTGCKDVNQPATAVPQGVAAVAEGPHNAYDVLFLQMMIGHQRQGLEMLKLGRDKGVREDVVNLAGAIDVTEAEEVDRMSGWLTGWKEQATGSDDHSSHAAHGGQAATGEEQLAALRDASGADFEMKFLNLLIAHQHNAVEMAQQLKTNGQNTTVKQFAERIELSRTQQIQQMLVLVSG</sequence>
<organism evidence="4 5">
    <name type="scientific">Dactylosporangium siamense</name>
    <dbReference type="NCBI Taxonomy" id="685454"/>
    <lineage>
        <taxon>Bacteria</taxon>
        <taxon>Bacillati</taxon>
        <taxon>Actinomycetota</taxon>
        <taxon>Actinomycetes</taxon>
        <taxon>Micromonosporales</taxon>
        <taxon>Micromonosporaceae</taxon>
        <taxon>Dactylosporangium</taxon>
    </lineage>
</organism>
<dbReference type="Pfam" id="PF03713">
    <property type="entry name" value="DUF305"/>
    <property type="match status" value="1"/>
</dbReference>
<feature type="signal peptide" evidence="2">
    <location>
        <begin position="1"/>
        <end position="24"/>
    </location>
</feature>
<feature type="chain" id="PRO_5039664894" evidence="2">
    <location>
        <begin position="25"/>
        <end position="198"/>
    </location>
</feature>
<feature type="region of interest" description="Disordered" evidence="1">
    <location>
        <begin position="107"/>
        <end position="127"/>
    </location>
</feature>
<dbReference type="PANTHER" id="PTHR36933">
    <property type="entry name" value="SLL0788 PROTEIN"/>
    <property type="match status" value="1"/>
</dbReference>
<comment type="caution">
    <text evidence="4">The sequence shown here is derived from an EMBL/GenBank/DDBJ whole genome shotgun (WGS) entry which is preliminary data.</text>
</comment>